<gene>
    <name evidence="2" type="ORF">V6257_01685</name>
</gene>
<proteinExistence type="predicted"/>
<dbReference type="InterPro" id="IPR056925">
    <property type="entry name" value="ParE-like"/>
</dbReference>
<dbReference type="RefSeq" id="WP_341601305.1">
    <property type="nucleotide sequence ID" value="NZ_JBAKAW010000002.1"/>
</dbReference>
<name>A0ABU9GVV3_9GAMM</name>
<evidence type="ECO:0000313" key="3">
    <source>
        <dbReference type="Proteomes" id="UP001371391"/>
    </source>
</evidence>
<sequence length="121" mass="14194">MSSSKHPLTFKKELKKENIPQLFINSFNTRLWQSLSANQRNKIESLINAIATGKPYSWFGGQKIKCNNSLIRFRIGRNYRLLLIRSSDKFNFQLFNRQNYELNFKRNSSFSNGLGGAKQWN</sequence>
<dbReference type="Pfam" id="PF24732">
    <property type="entry name" value="ParE_like"/>
    <property type="match status" value="1"/>
</dbReference>
<accession>A0ABU9GVV3</accession>
<evidence type="ECO:0000313" key="2">
    <source>
        <dbReference type="EMBL" id="MEL0653730.1"/>
    </source>
</evidence>
<dbReference type="Proteomes" id="UP001371391">
    <property type="component" value="Unassembled WGS sequence"/>
</dbReference>
<dbReference type="EMBL" id="JBAKAW010000002">
    <property type="protein sequence ID" value="MEL0653730.1"/>
    <property type="molecule type" value="Genomic_DNA"/>
</dbReference>
<comment type="caution">
    <text evidence="2">The sequence shown here is derived from an EMBL/GenBank/DDBJ whole genome shotgun (WGS) entry which is preliminary data.</text>
</comment>
<protein>
    <recommendedName>
        <fullName evidence="1">ParE-like toxin domain-containing protein</fullName>
    </recommendedName>
</protein>
<organism evidence="2 3">
    <name type="scientific">Pseudoalteromonas issachenkonii</name>
    <dbReference type="NCBI Taxonomy" id="152297"/>
    <lineage>
        <taxon>Bacteria</taxon>
        <taxon>Pseudomonadati</taxon>
        <taxon>Pseudomonadota</taxon>
        <taxon>Gammaproteobacteria</taxon>
        <taxon>Alteromonadales</taxon>
        <taxon>Pseudoalteromonadaceae</taxon>
        <taxon>Pseudoalteromonas</taxon>
    </lineage>
</organism>
<reference evidence="2 3" key="1">
    <citation type="submission" date="2024-02" db="EMBL/GenBank/DDBJ databases">
        <title>Bacteria isolated from the canopy kelp, Nereocystis luetkeana.</title>
        <authorList>
            <person name="Pfister C.A."/>
            <person name="Younker I.T."/>
            <person name="Light S.H."/>
        </authorList>
    </citation>
    <scope>NUCLEOTIDE SEQUENCE [LARGE SCALE GENOMIC DNA]</scope>
    <source>
        <strain evidence="2 3">TI.1.03</strain>
    </source>
</reference>
<feature type="domain" description="ParE-like toxin" evidence="1">
    <location>
        <begin position="44"/>
        <end position="100"/>
    </location>
</feature>
<keyword evidence="3" id="KW-1185">Reference proteome</keyword>
<evidence type="ECO:0000259" key="1">
    <source>
        <dbReference type="Pfam" id="PF24732"/>
    </source>
</evidence>